<evidence type="ECO:0000256" key="1">
    <source>
        <dbReference type="ARBA" id="ARBA00004323"/>
    </source>
</evidence>
<gene>
    <name evidence="15" type="ORF">OFUS_LOCUS9745</name>
</gene>
<evidence type="ECO:0000313" key="16">
    <source>
        <dbReference type="Proteomes" id="UP000749559"/>
    </source>
</evidence>
<dbReference type="InterPro" id="IPR038577">
    <property type="entry name" value="GT10-like_C_sf"/>
</dbReference>
<dbReference type="PANTHER" id="PTHR48438">
    <property type="entry name" value="ALPHA-(1,3)-FUCOSYLTRANSFERASE C-RELATED"/>
    <property type="match status" value="1"/>
</dbReference>
<feature type="domain" description="Fucosyltransferase N-terminal" evidence="14">
    <location>
        <begin position="82"/>
        <end position="192"/>
    </location>
</feature>
<feature type="domain" description="Fucosyltransferase C-terminal" evidence="13">
    <location>
        <begin position="205"/>
        <end position="382"/>
    </location>
</feature>
<keyword evidence="4 12" id="KW-0328">Glycosyltransferase</keyword>
<organism evidence="15 16">
    <name type="scientific">Owenia fusiformis</name>
    <name type="common">Polychaete worm</name>
    <dbReference type="NCBI Taxonomy" id="6347"/>
    <lineage>
        <taxon>Eukaryota</taxon>
        <taxon>Metazoa</taxon>
        <taxon>Spiralia</taxon>
        <taxon>Lophotrochozoa</taxon>
        <taxon>Annelida</taxon>
        <taxon>Polychaeta</taxon>
        <taxon>Sedentaria</taxon>
        <taxon>Canalipalpata</taxon>
        <taxon>Sabellida</taxon>
        <taxon>Oweniida</taxon>
        <taxon>Oweniidae</taxon>
        <taxon>Owenia</taxon>
    </lineage>
</organism>
<evidence type="ECO:0000256" key="11">
    <source>
        <dbReference type="ARBA" id="ARBA00023180"/>
    </source>
</evidence>
<dbReference type="AlphaFoldDB" id="A0A8S4NR79"/>
<dbReference type="FunFam" id="3.40.50.11660:FF:000004">
    <property type="entry name" value="Glycoprotein 3-alpha-L-fucosyltransferase A"/>
    <property type="match status" value="1"/>
</dbReference>
<evidence type="ECO:0000256" key="7">
    <source>
        <dbReference type="ARBA" id="ARBA00022968"/>
    </source>
</evidence>
<keyword evidence="11" id="KW-0325">Glycoprotein</keyword>
<feature type="transmembrane region" description="Helical" evidence="12">
    <location>
        <begin position="34"/>
        <end position="54"/>
    </location>
</feature>
<evidence type="ECO:0000256" key="4">
    <source>
        <dbReference type="ARBA" id="ARBA00022676"/>
    </source>
</evidence>
<comment type="caution">
    <text evidence="15">The sequence shown here is derived from an EMBL/GenBank/DDBJ whole genome shotgun (WGS) entry which is preliminary data.</text>
</comment>
<comment type="subcellular location">
    <subcellularLocation>
        <location evidence="1">Golgi apparatus membrane</location>
        <topology evidence="1">Single-pass type II membrane protein</topology>
    </subcellularLocation>
    <subcellularLocation>
        <location evidence="12">Golgi apparatus</location>
        <location evidence="12">Golgi stack membrane</location>
        <topology evidence="12">Single-pass type II membrane protein</topology>
    </subcellularLocation>
</comment>
<dbReference type="SUPFAM" id="SSF53756">
    <property type="entry name" value="UDP-Glycosyltransferase/glycogen phosphorylase"/>
    <property type="match status" value="1"/>
</dbReference>
<evidence type="ECO:0000259" key="14">
    <source>
        <dbReference type="Pfam" id="PF17039"/>
    </source>
</evidence>
<evidence type="ECO:0000256" key="12">
    <source>
        <dbReference type="RuleBase" id="RU003832"/>
    </source>
</evidence>
<dbReference type="Proteomes" id="UP000749559">
    <property type="component" value="Unassembled WGS sequence"/>
</dbReference>
<keyword evidence="10 12" id="KW-0472">Membrane</keyword>
<dbReference type="Pfam" id="PF17039">
    <property type="entry name" value="Glyco_tran_10_N"/>
    <property type="match status" value="1"/>
</dbReference>
<reference evidence="15" key="1">
    <citation type="submission" date="2022-03" db="EMBL/GenBank/DDBJ databases">
        <authorList>
            <person name="Martin C."/>
        </authorList>
    </citation>
    <scope>NUCLEOTIDE SEQUENCE</scope>
</reference>
<dbReference type="EC" id="2.4.1.-" evidence="12"/>
<name>A0A8S4NR79_OWEFU</name>
<evidence type="ECO:0000256" key="5">
    <source>
        <dbReference type="ARBA" id="ARBA00022679"/>
    </source>
</evidence>
<comment type="pathway">
    <text evidence="2">Protein modification; protein glycosylation.</text>
</comment>
<accession>A0A8S4NR79</accession>
<dbReference type="GO" id="GO:0000139">
    <property type="term" value="C:Golgi membrane"/>
    <property type="evidence" value="ECO:0007669"/>
    <property type="project" value="UniProtKB-SubCell"/>
</dbReference>
<keyword evidence="6 12" id="KW-0812">Transmembrane</keyword>
<evidence type="ECO:0000256" key="6">
    <source>
        <dbReference type="ARBA" id="ARBA00022692"/>
    </source>
</evidence>
<dbReference type="Gene3D" id="3.40.50.11660">
    <property type="entry name" value="Glycosyl transferase family 10, C-terminal domain"/>
    <property type="match status" value="1"/>
</dbReference>
<evidence type="ECO:0000256" key="8">
    <source>
        <dbReference type="ARBA" id="ARBA00022989"/>
    </source>
</evidence>
<evidence type="ECO:0000256" key="10">
    <source>
        <dbReference type="ARBA" id="ARBA00023136"/>
    </source>
</evidence>
<keyword evidence="5 12" id="KW-0808">Transferase</keyword>
<dbReference type="InterPro" id="IPR031481">
    <property type="entry name" value="Glyco_tran_10_N"/>
</dbReference>
<dbReference type="GO" id="GO:0008417">
    <property type="term" value="F:fucosyltransferase activity"/>
    <property type="evidence" value="ECO:0007669"/>
    <property type="project" value="InterPro"/>
</dbReference>
<dbReference type="InterPro" id="IPR001503">
    <property type="entry name" value="Glyco_trans_10"/>
</dbReference>
<sequence length="409" mass="48088">MPWSQLYCPKRIYSRSLFYCMVQYVKRMIGIKSLYILGSLSLVLTSLMVMYTTFPDVQLTQLFHNKRQEFQRDYSKNSNSTTCLILVWTLWCTHTYRHVGYVFGNCSESRCEMTVDKTRINDAAAVIFWGQSEEFVSGDIPAYHAPSQIWVFVTREAVLRGYFQKMNFAKTRFAINRTMTYKLDSDIPWPYGYMTSQPGQMHELKRKPRIATWLVSHCDAQSMRMSYVKDLQRYVSVDIYGRCGNHSICSRDTKKDRDGCMKYLSDSYMFYIAFENSDCKDYITEKVWTNALLHKMIPVVRGRMTNFSAHLPPGSFIHADEFATPELLGRYLMKVHSNPTLYSKYHAWRKTMSIQAAGQTFFKCALCEAIHRFRASQEKKTVDLLEFLDDRNQCFKYRSDLEEKFFKTV</sequence>
<keyword evidence="16" id="KW-1185">Reference proteome</keyword>
<dbReference type="PANTHER" id="PTHR48438:SF1">
    <property type="entry name" value="ALPHA-(1,3)-FUCOSYLTRANSFERASE C-RELATED"/>
    <property type="match status" value="1"/>
</dbReference>
<evidence type="ECO:0000259" key="13">
    <source>
        <dbReference type="Pfam" id="PF00852"/>
    </source>
</evidence>
<dbReference type="GO" id="GO:0032580">
    <property type="term" value="C:Golgi cisterna membrane"/>
    <property type="evidence" value="ECO:0007669"/>
    <property type="project" value="UniProtKB-SubCell"/>
</dbReference>
<proteinExistence type="inferred from homology"/>
<dbReference type="InterPro" id="IPR055270">
    <property type="entry name" value="Glyco_tran_10_C"/>
</dbReference>
<keyword evidence="9 12" id="KW-0333">Golgi apparatus</keyword>
<dbReference type="Pfam" id="PF00852">
    <property type="entry name" value="Glyco_transf_10"/>
    <property type="match status" value="1"/>
</dbReference>
<dbReference type="EMBL" id="CAIIXF020000005">
    <property type="protein sequence ID" value="CAH1783398.1"/>
    <property type="molecule type" value="Genomic_DNA"/>
</dbReference>
<dbReference type="OrthoDB" id="427096at2759"/>
<evidence type="ECO:0000313" key="15">
    <source>
        <dbReference type="EMBL" id="CAH1783398.1"/>
    </source>
</evidence>
<keyword evidence="7" id="KW-0735">Signal-anchor</keyword>
<evidence type="ECO:0000256" key="2">
    <source>
        <dbReference type="ARBA" id="ARBA00004922"/>
    </source>
</evidence>
<keyword evidence="8 12" id="KW-1133">Transmembrane helix</keyword>
<comment type="similarity">
    <text evidence="3 12">Belongs to the glycosyltransferase 10 family.</text>
</comment>
<evidence type="ECO:0000256" key="3">
    <source>
        <dbReference type="ARBA" id="ARBA00008919"/>
    </source>
</evidence>
<evidence type="ECO:0000256" key="9">
    <source>
        <dbReference type="ARBA" id="ARBA00023034"/>
    </source>
</evidence>
<protein>
    <recommendedName>
        <fullName evidence="12">Fucosyltransferase</fullName>
        <ecNumber evidence="12">2.4.1.-</ecNumber>
    </recommendedName>
</protein>